<dbReference type="RefSeq" id="WP_211019734.1">
    <property type="nucleotide sequence ID" value="NZ_BOSL01000002.1"/>
</dbReference>
<reference evidence="2 3" key="1">
    <citation type="submission" date="2021-03" db="EMBL/GenBank/DDBJ databases">
        <title>Antimicrobial resistance genes in bacteria isolated from Japanese honey, and their potential for conferring macrolide and lincosamide resistance in the American foulbrood pathogen Paenibacillus larvae.</title>
        <authorList>
            <person name="Okamoto M."/>
            <person name="Kumagai M."/>
            <person name="Kanamori H."/>
            <person name="Takamatsu D."/>
        </authorList>
    </citation>
    <scope>NUCLEOTIDE SEQUENCE [LARGE SCALE GENOMIC DNA]</scope>
    <source>
        <strain evidence="2 3">J42TS3</strain>
    </source>
</reference>
<dbReference type="EMBL" id="BOSL01000002">
    <property type="protein sequence ID" value="GIP51849.1"/>
    <property type="molecule type" value="Genomic_DNA"/>
</dbReference>
<evidence type="ECO:0000256" key="1">
    <source>
        <dbReference type="SAM" id="Phobius"/>
    </source>
</evidence>
<keyword evidence="1" id="KW-0812">Transmembrane</keyword>
<name>A0ABQ4M777_9BACL</name>
<accession>A0ABQ4M777</accession>
<organism evidence="2 3">
    <name type="scientific">Paenibacillus vini</name>
    <dbReference type="NCBI Taxonomy" id="1476024"/>
    <lineage>
        <taxon>Bacteria</taxon>
        <taxon>Bacillati</taxon>
        <taxon>Bacillota</taxon>
        <taxon>Bacilli</taxon>
        <taxon>Bacillales</taxon>
        <taxon>Paenibacillaceae</taxon>
        <taxon>Paenibacillus</taxon>
    </lineage>
</organism>
<evidence type="ECO:0000313" key="3">
    <source>
        <dbReference type="Proteomes" id="UP000679992"/>
    </source>
</evidence>
<sequence>MISDYSKDAPSKGHDRTRNRLLCLIVGFSALSLIVGCGLKADEATLRRQASSPWWFVGPSISEGVYSPAVRDEVYSKETLSHP</sequence>
<protein>
    <submittedName>
        <fullName evidence="2">Uncharacterized protein</fullName>
    </submittedName>
</protein>
<feature type="transmembrane region" description="Helical" evidence="1">
    <location>
        <begin position="21"/>
        <end position="41"/>
    </location>
</feature>
<keyword evidence="1" id="KW-1133">Transmembrane helix</keyword>
<comment type="caution">
    <text evidence="2">The sequence shown here is derived from an EMBL/GenBank/DDBJ whole genome shotgun (WGS) entry which is preliminary data.</text>
</comment>
<dbReference type="Proteomes" id="UP000679992">
    <property type="component" value="Unassembled WGS sequence"/>
</dbReference>
<keyword evidence="1" id="KW-0472">Membrane</keyword>
<evidence type="ECO:0000313" key="2">
    <source>
        <dbReference type="EMBL" id="GIP51849.1"/>
    </source>
</evidence>
<keyword evidence="3" id="KW-1185">Reference proteome</keyword>
<gene>
    <name evidence="2" type="ORF">J42TS3_08840</name>
</gene>
<proteinExistence type="predicted"/>